<dbReference type="Gene3D" id="2.40.70.10">
    <property type="entry name" value="Acid Proteases"/>
    <property type="match status" value="1"/>
</dbReference>
<dbReference type="Proteomes" id="UP001642484">
    <property type="component" value="Unassembled WGS sequence"/>
</dbReference>
<dbReference type="CDD" id="cd09272">
    <property type="entry name" value="RNase_HI_RT_Ty1"/>
    <property type="match status" value="1"/>
</dbReference>
<sequence>RSNLLDIVRMFEVEVMQFHGMLDSTANPHLMSDLRIRDADLYLVLMRNLPERVQLHCQLHAGQTFLDLRQCVEDYHHRTRIVSDHGKLAKLDVDRKGKGGGHEKGQGDARQRSPAGSPASSSKKGPCWFCGKPGHVAAECWKKKEKKSDKTRSVEGSDSENGDCGESSGYAEPLMVIHSSITSTESNSSGNSSRIQAGNSGACTRAGAASRVAVSPEQLLRVNASQGVRWLVDSGATCHAVSRKMLKKFTVLKHYRGVNASLVSASGNEIPTHGVVDLRVEFGGRDFVLSFVVVAEMPFNVISSWALATKGWVTVLAETDEGSKLVCEKAQCEIGLQVEDRSWWAVCSSVVDRPSRSGKAKAVPMEVDACVAEFLEQMSMLESQDAGEVSVRLATAEEVEQVSKRIPKSVEKADVSSSKRIPKSAEKANVSFSSPKVQTFRPSSGSMGSYSYLVRVVESEAVFAAPVSGVSGIEVSVDCQGSVFEREHGSRADMVGGWLWDLSPCGSLELELESVEPAYAVQLKRCVSGWLFVLWMWFVLLKSCALFWYLEMLGCRWHVRVSLFSLIPHAFRAPYGVRRAAFGFGMRGDSVLSVTVVGHGHETQWMIWVPVYLGFRPLLCRSAVKRMGTEDVDDAARSGPHFRHHRGLKTDILNISAVFEVLMQLQSCHEIRLDREPGSGSLVCERVDMIRGLPKVVDVEAEGEGVREREPFDPFADDPLDGEYTPTEAPGSPEGSRDKDLDVPIDVEMSEQSEFEPELVSPQLEESVAAYARHCSTGHWPYSRDCKSCCKARGRMPARRREKEEQFSVGVDFLFFGNKIRVFLAVVVSTHMMFAHVMRPSYHRNVSAISAGMAEIGATGQEIEWVGDQEDLLEKLLRDVAKYQTFPGIGAHWRHAPVGRKQGLVERYVCIFKEGVFSIWMSMEDMLGCRVALESDLFKLCVQYAARTHNIHNTTRCSSATPLDRMRNSSEAPKPSTYPFGCLGNAVPKNKDDPRFRGQRLVPIVYFGPLRSTGAGTLGMCLERFDDAPKVEEFGKFRMQVGEQGNPFVMSREALEPVAIPRAQVAPPVEDYPSQPPAPAGLLKRRREEGSSVEPEPVTVEPVVAAPDVEMGASNVPSEIGDERMELDMLIVNWHEAEREKFLLRNFDGMPSVSKASCYKVVETSFCGLKVEVPIPHDLRDENTGDALSPEEVYAAVRVELDSLTALRVGKGILEKEAQRVAKEAGIRILSSRWVLTQKSEGLARARLVVKDFRTYGKTPVLEGIYSPTGSIEGLRIMLAFGEYTACFYGTLDVSTAFMFANLPQDSLVLVRMPPSILSRNQRVTLVLWKAMNGLREGPLRWYTELTSGLEKDGFQATAEVTLWRRQEGDGSVTSVLIYVDDLLVSNPSKERVENVMVVLEGKYKVKRTGWLSQENPGQLKFLGRLLTREWAYGPLTLGLSEEYVDEILHVWNERLKPTESLPKLEDLLKSEEKKEHAPLTAAAVERYRKVLGMLAWASVSRCDLLFVVGFLSRGQSSPTGPYESCLRAVLKWIMTRRAVVQTFPASAPPSTVLEGEDVLIGYCDASWNNPSVSGGGISWNGHCLKMWSRKQSVPALSSAEAELASMVECLKELMHVGIVLQTLRQGIVYDAQGAPEKTTHDMKMVLHCDSTAANSISGMIGLLRKIRHVELRAAFLQYCVRIRKVKVVFYEGALQPVVGLTKTPSAVMLKHLGDFVGLEIVRSLLNTPEPECDSWMEEDMFVIRVHRVPRSDLFVPDELSEPPVALGRIGKIRETVCVFVDGGSPIVIRDEWRESTFQLDSGMKRMWTGETRFELLECIDALADSVSNAANQKTVTFEMSPISPEPGTQDSLGKESLFMVSFRESMEKVQEWKKSVDMLFGPNLPKLVFVEVCCAKMSSVQKVCDRRNQEGDSICYFGIHSETNLTWKQTQCVLAHVLKFCKRKRLPVRIHFSTPCTSGSPYIFLNSARNSGYKKRLKKLQRVHRDIWKICNSLFGPFAGLRTFTFSQEWPKHTLLWKDPIYVRNASVFGMSFEEQVDRCAFDKVFHRWKFMCSTDIGEDLGGFFCMHGPQDHLKMDVTSKGFYPIGLARQLVQSAWRAVEG</sequence>
<organism evidence="4 5">
    <name type="scientific">Durusdinium trenchii</name>
    <dbReference type="NCBI Taxonomy" id="1381693"/>
    <lineage>
        <taxon>Eukaryota</taxon>
        <taxon>Sar</taxon>
        <taxon>Alveolata</taxon>
        <taxon>Dinophyceae</taxon>
        <taxon>Suessiales</taxon>
        <taxon>Symbiodiniaceae</taxon>
        <taxon>Durusdinium</taxon>
    </lineage>
</organism>
<evidence type="ECO:0000256" key="2">
    <source>
        <dbReference type="SAM" id="MobiDB-lite"/>
    </source>
</evidence>
<feature type="compositionally biased region" description="Low complexity" evidence="2">
    <location>
        <begin position="113"/>
        <end position="124"/>
    </location>
</feature>
<name>A0ABP0S9N7_9DINO</name>
<accession>A0ABP0S9N7</accession>
<gene>
    <name evidence="4" type="ORF">CCMP2556_LOCUS50763</name>
</gene>
<dbReference type="InterPro" id="IPR021109">
    <property type="entry name" value="Peptidase_aspartic_dom_sf"/>
</dbReference>
<dbReference type="CDD" id="cd00303">
    <property type="entry name" value="retropepsin_like"/>
    <property type="match status" value="1"/>
</dbReference>
<dbReference type="InterPro" id="IPR036875">
    <property type="entry name" value="Znf_CCHC_sf"/>
</dbReference>
<feature type="region of interest" description="Disordered" evidence="2">
    <location>
        <begin position="701"/>
        <end position="741"/>
    </location>
</feature>
<dbReference type="SUPFAM" id="SSF50630">
    <property type="entry name" value="Acid proteases"/>
    <property type="match status" value="1"/>
</dbReference>
<feature type="region of interest" description="Disordered" evidence="2">
    <location>
        <begin position="143"/>
        <end position="166"/>
    </location>
</feature>
<evidence type="ECO:0000313" key="4">
    <source>
        <dbReference type="EMBL" id="CAK9109024.1"/>
    </source>
</evidence>
<feature type="compositionally biased region" description="Basic and acidic residues" evidence="2">
    <location>
        <begin position="90"/>
        <end position="111"/>
    </location>
</feature>
<feature type="region of interest" description="Disordered" evidence="2">
    <location>
        <begin position="90"/>
        <end position="124"/>
    </location>
</feature>
<feature type="non-terminal residue" evidence="4">
    <location>
        <position position="1"/>
    </location>
</feature>
<feature type="domain" description="CCHC-type" evidence="3">
    <location>
        <begin position="127"/>
        <end position="140"/>
    </location>
</feature>
<keyword evidence="1" id="KW-0479">Metal-binding</keyword>
<dbReference type="InterPro" id="IPR013103">
    <property type="entry name" value="RVT_2"/>
</dbReference>
<protein>
    <recommendedName>
        <fullName evidence="3">CCHC-type domain-containing protein</fullName>
    </recommendedName>
</protein>
<keyword evidence="1" id="KW-0863">Zinc-finger</keyword>
<evidence type="ECO:0000313" key="5">
    <source>
        <dbReference type="Proteomes" id="UP001642484"/>
    </source>
</evidence>
<comment type="caution">
    <text evidence="4">The sequence shown here is derived from an EMBL/GenBank/DDBJ whole genome shotgun (WGS) entry which is preliminary data.</text>
</comment>
<feature type="region of interest" description="Disordered" evidence="2">
    <location>
        <begin position="1066"/>
        <end position="1097"/>
    </location>
</feature>
<dbReference type="PROSITE" id="PS50158">
    <property type="entry name" value="ZF_CCHC"/>
    <property type="match status" value="1"/>
</dbReference>
<evidence type="ECO:0000259" key="3">
    <source>
        <dbReference type="PROSITE" id="PS50158"/>
    </source>
</evidence>
<dbReference type="SMART" id="SM00343">
    <property type="entry name" value="ZnF_C2HC"/>
    <property type="match status" value="1"/>
</dbReference>
<dbReference type="Pfam" id="PF07727">
    <property type="entry name" value="RVT_2"/>
    <property type="match status" value="1"/>
</dbReference>
<reference evidence="4 5" key="1">
    <citation type="submission" date="2024-02" db="EMBL/GenBank/DDBJ databases">
        <authorList>
            <person name="Chen Y."/>
            <person name="Shah S."/>
            <person name="Dougan E. K."/>
            <person name="Thang M."/>
            <person name="Chan C."/>
        </authorList>
    </citation>
    <scope>NUCLEOTIDE SEQUENCE [LARGE SCALE GENOMIC DNA]</scope>
</reference>
<dbReference type="EMBL" id="CAXAMN010027159">
    <property type="protein sequence ID" value="CAK9109024.1"/>
    <property type="molecule type" value="Genomic_DNA"/>
</dbReference>
<keyword evidence="5" id="KW-1185">Reference proteome</keyword>
<evidence type="ECO:0000256" key="1">
    <source>
        <dbReference type="PROSITE-ProRule" id="PRU00047"/>
    </source>
</evidence>
<dbReference type="InterPro" id="IPR001878">
    <property type="entry name" value="Znf_CCHC"/>
</dbReference>
<keyword evidence="1" id="KW-0862">Zinc</keyword>
<feature type="compositionally biased region" description="Basic and acidic residues" evidence="2">
    <location>
        <begin position="143"/>
        <end position="155"/>
    </location>
</feature>
<proteinExistence type="predicted"/>
<dbReference type="SUPFAM" id="SSF57756">
    <property type="entry name" value="Retrovirus zinc finger-like domains"/>
    <property type="match status" value="1"/>
</dbReference>